<dbReference type="Proteomes" id="UP001418444">
    <property type="component" value="Unassembled WGS sequence"/>
</dbReference>
<dbReference type="Pfam" id="PF00440">
    <property type="entry name" value="TetR_N"/>
    <property type="match status" value="1"/>
</dbReference>
<dbReference type="EMBL" id="BAAAZW010000001">
    <property type="protein sequence ID" value="GAA3950549.1"/>
    <property type="molecule type" value="Genomic_DNA"/>
</dbReference>
<evidence type="ECO:0000256" key="1">
    <source>
        <dbReference type="ARBA" id="ARBA00023125"/>
    </source>
</evidence>
<sequence length="182" mass="19761">MDSDRLVEVGIGLISNFGAKALSLTSVARQAGVARATAYRMFGGRDALVSAIVQRELGIMRGKMVEWGAGEPDVGARVHKRVVESLKYIREHEALQYVLTNEPEEIVGALVTAREAEGPSLIQMVVDVTVPELDDDETAALYPDARGGVEFMVRTVYSCMLVPQSSLSDEQIAELAVRAIVR</sequence>
<keyword evidence="5" id="KW-1185">Reference proteome</keyword>
<reference evidence="5" key="1">
    <citation type="journal article" date="2019" name="Int. J. Syst. Evol. Microbiol.">
        <title>The Global Catalogue of Microorganisms (GCM) 10K type strain sequencing project: providing services to taxonomists for standard genome sequencing and annotation.</title>
        <authorList>
            <consortium name="The Broad Institute Genomics Platform"/>
            <consortium name="The Broad Institute Genome Sequencing Center for Infectious Disease"/>
            <person name="Wu L."/>
            <person name="Ma J."/>
        </authorList>
    </citation>
    <scope>NUCLEOTIDE SEQUENCE [LARGE SCALE GENOMIC DNA]</scope>
    <source>
        <strain evidence="5">JCM 16923</strain>
    </source>
</reference>
<organism evidence="4 5">
    <name type="scientific">Gordonia caeni</name>
    <dbReference type="NCBI Taxonomy" id="1007097"/>
    <lineage>
        <taxon>Bacteria</taxon>
        <taxon>Bacillati</taxon>
        <taxon>Actinomycetota</taxon>
        <taxon>Actinomycetes</taxon>
        <taxon>Mycobacteriales</taxon>
        <taxon>Gordoniaceae</taxon>
        <taxon>Gordonia</taxon>
    </lineage>
</organism>
<dbReference type="InterPro" id="IPR001647">
    <property type="entry name" value="HTH_TetR"/>
</dbReference>
<keyword evidence="1 2" id="KW-0238">DNA-binding</keyword>
<dbReference type="PROSITE" id="PS50977">
    <property type="entry name" value="HTH_TETR_2"/>
    <property type="match status" value="1"/>
</dbReference>
<feature type="DNA-binding region" description="H-T-H motif" evidence="2">
    <location>
        <begin position="23"/>
        <end position="42"/>
    </location>
</feature>
<evidence type="ECO:0000313" key="4">
    <source>
        <dbReference type="EMBL" id="GAA3950549.1"/>
    </source>
</evidence>
<gene>
    <name evidence="4" type="ORF">GCM10022231_05330</name>
</gene>
<feature type="domain" description="HTH tetR-type" evidence="3">
    <location>
        <begin position="1"/>
        <end position="60"/>
    </location>
</feature>
<accession>A0ABP7NMU7</accession>
<comment type="caution">
    <text evidence="4">The sequence shown here is derived from an EMBL/GenBank/DDBJ whole genome shotgun (WGS) entry which is preliminary data.</text>
</comment>
<evidence type="ECO:0000259" key="3">
    <source>
        <dbReference type="PROSITE" id="PS50977"/>
    </source>
</evidence>
<protein>
    <recommendedName>
        <fullName evidence="3">HTH tetR-type domain-containing protein</fullName>
    </recommendedName>
</protein>
<dbReference type="RefSeq" id="WP_344780308.1">
    <property type="nucleotide sequence ID" value="NZ_BAAAZW010000001.1"/>
</dbReference>
<dbReference type="InterPro" id="IPR009057">
    <property type="entry name" value="Homeodomain-like_sf"/>
</dbReference>
<proteinExistence type="predicted"/>
<evidence type="ECO:0000256" key="2">
    <source>
        <dbReference type="PROSITE-ProRule" id="PRU00335"/>
    </source>
</evidence>
<dbReference type="SUPFAM" id="SSF46689">
    <property type="entry name" value="Homeodomain-like"/>
    <property type="match status" value="1"/>
</dbReference>
<dbReference type="Gene3D" id="1.10.357.10">
    <property type="entry name" value="Tetracycline Repressor, domain 2"/>
    <property type="match status" value="1"/>
</dbReference>
<name>A0ABP7NMU7_9ACTN</name>
<evidence type="ECO:0000313" key="5">
    <source>
        <dbReference type="Proteomes" id="UP001418444"/>
    </source>
</evidence>